<dbReference type="Pfam" id="PF20441">
    <property type="entry name" value="TerL_nuclease"/>
    <property type="match status" value="1"/>
</dbReference>
<dbReference type="Pfam" id="PF03354">
    <property type="entry name" value="TerL_ATPase"/>
    <property type="match status" value="1"/>
</dbReference>
<evidence type="ECO:0000259" key="1">
    <source>
        <dbReference type="Pfam" id="PF03354"/>
    </source>
</evidence>
<gene>
    <name evidence="3" type="ORF">AWN73_09855</name>
</gene>
<protein>
    <recommendedName>
        <fullName evidence="5">Terminase large subunit</fullName>
    </recommendedName>
</protein>
<dbReference type="AlphaFoldDB" id="A0A2S7FDP4"/>
<evidence type="ECO:0000259" key="2">
    <source>
        <dbReference type="Pfam" id="PF20441"/>
    </source>
</evidence>
<feature type="domain" description="Terminase large subunit-like ATPase" evidence="1">
    <location>
        <begin position="86"/>
        <end position="239"/>
    </location>
</feature>
<dbReference type="PANTHER" id="PTHR41287">
    <property type="match status" value="1"/>
</dbReference>
<comment type="caution">
    <text evidence="3">The sequence shown here is derived from an EMBL/GenBank/DDBJ whole genome shotgun (WGS) entry which is preliminary data.</text>
</comment>
<evidence type="ECO:0000313" key="3">
    <source>
        <dbReference type="EMBL" id="PPV16564.1"/>
    </source>
</evidence>
<sequence>MITYNCIEETKAYWYAWNVVEGNIISCEDVFNCCNRFLKDIEKSESEDFPYYFDLDIMSRIENVASCFKFTSGARAGEKINLAPPQSFILGNIYGWRFKNNKKKRRFRFVFLMISRKNSKSFLIALISLMAMMDEQENETYSFAGKKEQARICFEQAKALIRSNAKVARKFKLNKLEIVLKKNNSKFQPLASEEKTLDGTSPSTGIIDEAYIVPVGVKNSVSSGTGARLSPLIVCITTSYDVPSIGNWAWEDMQYTKKINEGLVDNDRHFGMIYSLDNENEVDKPEMWEKANPLIPYSPVLMEDLQEAYKRTKLSPAELRNFKIKRMNLILDGIGIDKYLHLPSFRENCIKNIDFNKKYVFYGVDLSITTDLSAVAKCVYDPVTDIFEIEVHGFAPKENIHELEVRDGIPYRQYSDEGYITLCDGRTIDQDFIIEWILKDQNQEYIAMVGYDPYNSDYMLNRLDELGINTFEIRQGYRMLSGPTKLFREYVYKHKIKYKENPILDWCVSNAITTKDKFQNEILDKVKSENKIDLLAAAIFSFLMCDMEKWNYVSKEYDDDYIA</sequence>
<dbReference type="InterPro" id="IPR005021">
    <property type="entry name" value="Terminase_largesu-like"/>
</dbReference>
<dbReference type="Gene3D" id="3.40.50.300">
    <property type="entry name" value="P-loop containing nucleotide triphosphate hydrolases"/>
    <property type="match status" value="1"/>
</dbReference>
<dbReference type="InterPro" id="IPR046462">
    <property type="entry name" value="TerL_nuclease"/>
</dbReference>
<dbReference type="EMBL" id="LRDH01000077">
    <property type="protein sequence ID" value="PPV16564.1"/>
    <property type="molecule type" value="Genomic_DNA"/>
</dbReference>
<dbReference type="RefSeq" id="WP_052188318.1">
    <property type="nucleotide sequence ID" value="NZ_JSEG01000005.1"/>
</dbReference>
<feature type="domain" description="Terminase large subunit-like endonuclease" evidence="2">
    <location>
        <begin position="264"/>
        <end position="543"/>
    </location>
</feature>
<reference evidence="3 4" key="1">
    <citation type="submission" date="2016-01" db="EMBL/GenBank/DDBJ databases">
        <title>Characterization of the Clostridium difficile lineages that are prevalent in Hong Kong and China.</title>
        <authorList>
            <person name="Kwok J.S.-L."/>
            <person name="Lam W.-Y."/>
            <person name="Ip M."/>
            <person name="Chan T.-F."/>
            <person name="Hawkey P.M."/>
            <person name="Tsui S.K.-W."/>
        </authorList>
    </citation>
    <scope>NUCLEOTIDE SEQUENCE [LARGE SCALE GENOMIC DNA]</scope>
    <source>
        <strain evidence="3 4">300064</strain>
    </source>
</reference>
<dbReference type="GO" id="GO:0004519">
    <property type="term" value="F:endonuclease activity"/>
    <property type="evidence" value="ECO:0007669"/>
    <property type="project" value="InterPro"/>
</dbReference>
<accession>A0A2S7FDP4</accession>
<proteinExistence type="predicted"/>
<dbReference type="InterPro" id="IPR046461">
    <property type="entry name" value="TerL_ATPase"/>
</dbReference>
<dbReference type="InterPro" id="IPR027417">
    <property type="entry name" value="P-loop_NTPase"/>
</dbReference>
<evidence type="ECO:0008006" key="5">
    <source>
        <dbReference type="Google" id="ProtNLM"/>
    </source>
</evidence>
<evidence type="ECO:0000313" key="4">
    <source>
        <dbReference type="Proteomes" id="UP000238081"/>
    </source>
</evidence>
<organism evidence="3 4">
    <name type="scientific">Clostridium butyricum</name>
    <dbReference type="NCBI Taxonomy" id="1492"/>
    <lineage>
        <taxon>Bacteria</taxon>
        <taxon>Bacillati</taxon>
        <taxon>Bacillota</taxon>
        <taxon>Clostridia</taxon>
        <taxon>Eubacteriales</taxon>
        <taxon>Clostridiaceae</taxon>
        <taxon>Clostridium</taxon>
    </lineage>
</organism>
<dbReference type="Proteomes" id="UP000238081">
    <property type="component" value="Unassembled WGS sequence"/>
</dbReference>
<dbReference type="PANTHER" id="PTHR41287:SF1">
    <property type="entry name" value="PROTEIN YMFN"/>
    <property type="match status" value="1"/>
</dbReference>
<name>A0A2S7FDP4_CLOBU</name>